<keyword evidence="3" id="KW-1185">Reference proteome</keyword>
<dbReference type="Proteomes" id="UP000636800">
    <property type="component" value="Chromosome 1"/>
</dbReference>
<organism evidence="2 3">
    <name type="scientific">Vanilla planifolia</name>
    <name type="common">Vanilla</name>
    <dbReference type="NCBI Taxonomy" id="51239"/>
    <lineage>
        <taxon>Eukaryota</taxon>
        <taxon>Viridiplantae</taxon>
        <taxon>Streptophyta</taxon>
        <taxon>Embryophyta</taxon>
        <taxon>Tracheophyta</taxon>
        <taxon>Spermatophyta</taxon>
        <taxon>Magnoliopsida</taxon>
        <taxon>Liliopsida</taxon>
        <taxon>Asparagales</taxon>
        <taxon>Orchidaceae</taxon>
        <taxon>Vanilloideae</taxon>
        <taxon>Vanilleae</taxon>
        <taxon>Vanilla</taxon>
    </lineage>
</organism>
<reference evidence="2 3" key="1">
    <citation type="journal article" date="2020" name="Nat. Food">
        <title>A phased Vanilla planifolia genome enables genetic improvement of flavour and production.</title>
        <authorList>
            <person name="Hasing T."/>
            <person name="Tang H."/>
            <person name="Brym M."/>
            <person name="Khazi F."/>
            <person name="Huang T."/>
            <person name="Chambers A.H."/>
        </authorList>
    </citation>
    <scope>NUCLEOTIDE SEQUENCE [LARGE SCALE GENOMIC DNA]</scope>
    <source>
        <tissue evidence="2">Leaf</tissue>
    </source>
</reference>
<sequence>MADLDQEPRRQPKSRREESRQMQKRTKTQVHQGFCLVKLVSSRENGSGYSDSLTELEEEPAVIRQVISIARVRWTSVWNATPGPNLDRIWAPMGEGPQEKMMNLTTFEL</sequence>
<dbReference type="AlphaFoldDB" id="A0A835VFU9"/>
<feature type="compositionally biased region" description="Basic and acidic residues" evidence="1">
    <location>
        <begin position="1"/>
        <end position="21"/>
    </location>
</feature>
<dbReference type="OrthoDB" id="1858978at2759"/>
<gene>
    <name evidence="2" type="ORF">HPP92_000329</name>
</gene>
<accession>A0A835VFU9</accession>
<evidence type="ECO:0000313" key="2">
    <source>
        <dbReference type="EMBL" id="KAG0495638.1"/>
    </source>
</evidence>
<name>A0A835VFU9_VANPL</name>
<evidence type="ECO:0000313" key="3">
    <source>
        <dbReference type="Proteomes" id="UP000636800"/>
    </source>
</evidence>
<evidence type="ECO:0000256" key="1">
    <source>
        <dbReference type="SAM" id="MobiDB-lite"/>
    </source>
</evidence>
<dbReference type="EMBL" id="JADCNL010000001">
    <property type="protein sequence ID" value="KAG0495638.1"/>
    <property type="molecule type" value="Genomic_DNA"/>
</dbReference>
<feature type="region of interest" description="Disordered" evidence="1">
    <location>
        <begin position="1"/>
        <end position="29"/>
    </location>
</feature>
<comment type="caution">
    <text evidence="2">The sequence shown here is derived from an EMBL/GenBank/DDBJ whole genome shotgun (WGS) entry which is preliminary data.</text>
</comment>
<protein>
    <submittedName>
        <fullName evidence="2">Uncharacterized protein</fullName>
    </submittedName>
</protein>
<proteinExistence type="predicted"/>